<proteinExistence type="predicted"/>
<feature type="region of interest" description="Disordered" evidence="1">
    <location>
        <begin position="103"/>
        <end position="131"/>
    </location>
</feature>
<dbReference type="Proteomes" id="UP000222542">
    <property type="component" value="Unassembled WGS sequence"/>
</dbReference>
<dbReference type="PANTHER" id="PTHR33022:SF13">
    <property type="entry name" value="UBIQUITIN-LIKE PROTEASE FAMILY PROFILE DOMAIN-CONTAINING PROTEIN"/>
    <property type="match status" value="1"/>
</dbReference>
<dbReference type="AlphaFoldDB" id="A0A2G2ZIL0"/>
<dbReference type="Gramene" id="PHT81838">
    <property type="protein sequence ID" value="PHT81838"/>
    <property type="gene ID" value="T459_14853"/>
</dbReference>
<evidence type="ECO:0000313" key="2">
    <source>
        <dbReference type="EMBL" id="PHT81838.1"/>
    </source>
</evidence>
<evidence type="ECO:0000313" key="3">
    <source>
        <dbReference type="Proteomes" id="UP000222542"/>
    </source>
</evidence>
<keyword evidence="3" id="KW-1185">Reference proteome</keyword>
<protein>
    <submittedName>
        <fullName evidence="2">Uncharacterized protein</fullName>
    </submittedName>
</protein>
<organism evidence="2 3">
    <name type="scientific">Capsicum annuum</name>
    <name type="common">Capsicum pepper</name>
    <dbReference type="NCBI Taxonomy" id="4072"/>
    <lineage>
        <taxon>Eukaryota</taxon>
        <taxon>Viridiplantae</taxon>
        <taxon>Streptophyta</taxon>
        <taxon>Embryophyta</taxon>
        <taxon>Tracheophyta</taxon>
        <taxon>Spermatophyta</taxon>
        <taxon>Magnoliopsida</taxon>
        <taxon>eudicotyledons</taxon>
        <taxon>Gunneridae</taxon>
        <taxon>Pentapetalae</taxon>
        <taxon>asterids</taxon>
        <taxon>lamiids</taxon>
        <taxon>Solanales</taxon>
        <taxon>Solanaceae</taxon>
        <taxon>Solanoideae</taxon>
        <taxon>Capsiceae</taxon>
        <taxon>Capsicum</taxon>
    </lineage>
</organism>
<dbReference type="PANTHER" id="PTHR33022">
    <property type="entry name" value="DUF1985 DOMAIN-CONTAINING PROTEIN"/>
    <property type="match status" value="1"/>
</dbReference>
<sequence>MDSSLEIHKLAVMLPTFLSDSGFFEQTSRTDWLNLDTYRDKLSDTMQLLIPIHLRDCRVFVAEYAEYISEGMSVPSVGFEAAYHRMRYVSLLRNYDLRKAKKNYVSENEDPPRPRPTKHSITDEMTTVRIG</sequence>
<gene>
    <name evidence="2" type="ORF">T459_14853</name>
</gene>
<reference evidence="2 3" key="1">
    <citation type="journal article" date="2014" name="Nat. Genet.">
        <title>Genome sequence of the hot pepper provides insights into the evolution of pungency in Capsicum species.</title>
        <authorList>
            <person name="Kim S."/>
            <person name="Park M."/>
            <person name="Yeom S.I."/>
            <person name="Kim Y.M."/>
            <person name="Lee J.M."/>
            <person name="Lee H.A."/>
            <person name="Seo E."/>
            <person name="Choi J."/>
            <person name="Cheong K."/>
            <person name="Kim K.T."/>
            <person name="Jung K."/>
            <person name="Lee G.W."/>
            <person name="Oh S.K."/>
            <person name="Bae C."/>
            <person name="Kim S.B."/>
            <person name="Lee H.Y."/>
            <person name="Kim S.Y."/>
            <person name="Kim M.S."/>
            <person name="Kang B.C."/>
            <person name="Jo Y.D."/>
            <person name="Yang H.B."/>
            <person name="Jeong H.J."/>
            <person name="Kang W.H."/>
            <person name="Kwon J.K."/>
            <person name="Shin C."/>
            <person name="Lim J.Y."/>
            <person name="Park J.H."/>
            <person name="Huh J.H."/>
            <person name="Kim J.S."/>
            <person name="Kim B.D."/>
            <person name="Cohen O."/>
            <person name="Paran I."/>
            <person name="Suh M.C."/>
            <person name="Lee S.B."/>
            <person name="Kim Y.K."/>
            <person name="Shin Y."/>
            <person name="Noh S.J."/>
            <person name="Park J."/>
            <person name="Seo Y.S."/>
            <person name="Kwon S.Y."/>
            <person name="Kim H.A."/>
            <person name="Park J.M."/>
            <person name="Kim H.J."/>
            <person name="Choi S.B."/>
            <person name="Bosland P.W."/>
            <person name="Reeves G."/>
            <person name="Jo S.H."/>
            <person name="Lee B.W."/>
            <person name="Cho H.T."/>
            <person name="Choi H.S."/>
            <person name="Lee M.S."/>
            <person name="Yu Y."/>
            <person name="Do Choi Y."/>
            <person name="Park B.S."/>
            <person name="van Deynze A."/>
            <person name="Ashrafi H."/>
            <person name="Hill T."/>
            <person name="Kim W.T."/>
            <person name="Pai H.S."/>
            <person name="Ahn H.K."/>
            <person name="Yeam I."/>
            <person name="Giovannoni J.J."/>
            <person name="Rose J.K."/>
            <person name="Sorensen I."/>
            <person name="Lee S.J."/>
            <person name="Kim R.W."/>
            <person name="Choi I.Y."/>
            <person name="Choi B.S."/>
            <person name="Lim J.S."/>
            <person name="Lee Y.H."/>
            <person name="Choi D."/>
        </authorList>
    </citation>
    <scope>NUCLEOTIDE SEQUENCE [LARGE SCALE GENOMIC DNA]</scope>
    <source>
        <strain evidence="3">cv. CM334</strain>
    </source>
</reference>
<evidence type="ECO:0000256" key="1">
    <source>
        <dbReference type="SAM" id="MobiDB-lite"/>
    </source>
</evidence>
<name>A0A2G2ZIL0_CAPAN</name>
<dbReference type="EMBL" id="AYRZ02000005">
    <property type="protein sequence ID" value="PHT81838.1"/>
    <property type="molecule type" value="Genomic_DNA"/>
</dbReference>
<accession>A0A2G2ZIL0</accession>
<reference evidence="2 3" key="2">
    <citation type="journal article" date="2017" name="Genome Biol.">
        <title>New reference genome sequences of hot pepper reveal the massive evolution of plant disease-resistance genes by retroduplication.</title>
        <authorList>
            <person name="Kim S."/>
            <person name="Park J."/>
            <person name="Yeom S.I."/>
            <person name="Kim Y.M."/>
            <person name="Seo E."/>
            <person name="Kim K.T."/>
            <person name="Kim M.S."/>
            <person name="Lee J.M."/>
            <person name="Cheong K."/>
            <person name="Shin H.S."/>
            <person name="Kim S.B."/>
            <person name="Han K."/>
            <person name="Lee J."/>
            <person name="Park M."/>
            <person name="Lee H.A."/>
            <person name="Lee H.Y."/>
            <person name="Lee Y."/>
            <person name="Oh S."/>
            <person name="Lee J.H."/>
            <person name="Choi E."/>
            <person name="Choi E."/>
            <person name="Lee S.E."/>
            <person name="Jeon J."/>
            <person name="Kim H."/>
            <person name="Choi G."/>
            <person name="Song H."/>
            <person name="Lee J."/>
            <person name="Lee S.C."/>
            <person name="Kwon J.K."/>
            <person name="Lee H.Y."/>
            <person name="Koo N."/>
            <person name="Hong Y."/>
            <person name="Kim R.W."/>
            <person name="Kang W.H."/>
            <person name="Huh J.H."/>
            <person name="Kang B.C."/>
            <person name="Yang T.J."/>
            <person name="Lee Y.H."/>
            <person name="Bennetzen J.L."/>
            <person name="Choi D."/>
        </authorList>
    </citation>
    <scope>NUCLEOTIDE SEQUENCE [LARGE SCALE GENOMIC DNA]</scope>
    <source>
        <strain evidence="3">cv. CM334</strain>
    </source>
</reference>
<comment type="caution">
    <text evidence="2">The sequence shown here is derived from an EMBL/GenBank/DDBJ whole genome shotgun (WGS) entry which is preliminary data.</text>
</comment>